<feature type="domain" description="General stress protein FMN-binding split barrel" evidence="1">
    <location>
        <begin position="12"/>
        <end position="161"/>
    </location>
</feature>
<dbReference type="OrthoDB" id="1432662at2"/>
<dbReference type="RefSeq" id="WP_141164261.1">
    <property type="nucleotide sequence ID" value="NZ_VHQG01000004.1"/>
</dbReference>
<keyword evidence="3" id="KW-1185">Reference proteome</keyword>
<evidence type="ECO:0000259" key="1">
    <source>
        <dbReference type="Pfam" id="PF16242"/>
    </source>
</evidence>
<organism evidence="2 3">
    <name type="scientific">Schumannella soli</name>
    <dbReference type="NCBI Taxonomy" id="2590779"/>
    <lineage>
        <taxon>Bacteria</taxon>
        <taxon>Bacillati</taxon>
        <taxon>Actinomycetota</taxon>
        <taxon>Actinomycetes</taxon>
        <taxon>Micrococcales</taxon>
        <taxon>Microbacteriaceae</taxon>
        <taxon>Schumannella</taxon>
    </lineage>
</organism>
<evidence type="ECO:0000313" key="2">
    <source>
        <dbReference type="EMBL" id="TPW74623.1"/>
    </source>
</evidence>
<name>A0A506XYD9_9MICO</name>
<dbReference type="PANTHER" id="PTHR34818:SF1">
    <property type="entry name" value="PROTEIN BLI-3"/>
    <property type="match status" value="1"/>
</dbReference>
<dbReference type="Pfam" id="PF16242">
    <property type="entry name" value="Pyrid_ox_like"/>
    <property type="match status" value="1"/>
</dbReference>
<gene>
    <name evidence="2" type="ORF">FJ657_13635</name>
</gene>
<sequence>MSDQTSTPDPSDDLETVRRILTSARTATVTSRAASGALHSRPLALLEHGVDGTENFAGTLWFFTADPSEKTDEIRRHPEVNVAVGDGKGYLSLSGSASIDRSQPRIDLLWNPWAEAYFEGGREDPAVALLRVDVESIEFWDLDRPALKRVIEVAAALIAKRPPEVGESRTVEL</sequence>
<accession>A0A506XYD9</accession>
<dbReference type="InterPro" id="IPR012349">
    <property type="entry name" value="Split_barrel_FMN-bd"/>
</dbReference>
<dbReference type="InterPro" id="IPR052917">
    <property type="entry name" value="Stress-Dev_Protein"/>
</dbReference>
<dbReference type="Proteomes" id="UP000316252">
    <property type="component" value="Unassembled WGS sequence"/>
</dbReference>
<reference evidence="2 3" key="1">
    <citation type="submission" date="2019-06" db="EMBL/GenBank/DDBJ databases">
        <authorList>
            <person name="Li F."/>
        </authorList>
    </citation>
    <scope>NUCLEOTIDE SEQUENCE [LARGE SCALE GENOMIC DNA]</scope>
    <source>
        <strain evidence="2 3">10F1D-1</strain>
    </source>
</reference>
<proteinExistence type="predicted"/>
<dbReference type="AlphaFoldDB" id="A0A506XYD9"/>
<dbReference type="SUPFAM" id="SSF50475">
    <property type="entry name" value="FMN-binding split barrel"/>
    <property type="match status" value="1"/>
</dbReference>
<evidence type="ECO:0000313" key="3">
    <source>
        <dbReference type="Proteomes" id="UP000316252"/>
    </source>
</evidence>
<comment type="caution">
    <text evidence="2">The sequence shown here is derived from an EMBL/GenBank/DDBJ whole genome shotgun (WGS) entry which is preliminary data.</text>
</comment>
<dbReference type="InterPro" id="IPR038725">
    <property type="entry name" value="YdaG_split_barrel_FMN-bd"/>
</dbReference>
<dbReference type="EMBL" id="VHQG01000004">
    <property type="protein sequence ID" value="TPW74623.1"/>
    <property type="molecule type" value="Genomic_DNA"/>
</dbReference>
<dbReference type="PANTHER" id="PTHR34818">
    <property type="entry name" value="PROTEIN BLI-3"/>
    <property type="match status" value="1"/>
</dbReference>
<dbReference type="Gene3D" id="2.30.110.10">
    <property type="entry name" value="Electron Transport, Fmn-binding Protein, Chain A"/>
    <property type="match status" value="1"/>
</dbReference>
<protein>
    <submittedName>
        <fullName evidence="2">General stress protein</fullName>
    </submittedName>
</protein>